<dbReference type="CDD" id="cd08071">
    <property type="entry name" value="MPN_DUF2466"/>
    <property type="match status" value="1"/>
</dbReference>
<evidence type="ECO:0000259" key="6">
    <source>
        <dbReference type="PROSITE" id="PS50249"/>
    </source>
</evidence>
<accession>A0A3B0WJD9</accession>
<evidence type="ECO:0000256" key="3">
    <source>
        <dbReference type="ARBA" id="ARBA00022801"/>
    </source>
</evidence>
<dbReference type="SUPFAM" id="SSF47781">
    <property type="entry name" value="RuvA domain 2-like"/>
    <property type="match status" value="1"/>
</dbReference>
<name>A0A3B0WJD9_9ZZZZ</name>
<dbReference type="PROSITE" id="PS50249">
    <property type="entry name" value="MPN"/>
    <property type="match status" value="1"/>
</dbReference>
<evidence type="ECO:0000256" key="4">
    <source>
        <dbReference type="ARBA" id="ARBA00022833"/>
    </source>
</evidence>
<gene>
    <name evidence="7" type="ORF">MNBD_GAMMA06-1208</name>
</gene>
<dbReference type="SUPFAM" id="SSF102712">
    <property type="entry name" value="JAB1/MPN domain"/>
    <property type="match status" value="1"/>
</dbReference>
<keyword evidence="5" id="KW-0482">Metalloprotease</keyword>
<dbReference type="InterPro" id="IPR046778">
    <property type="entry name" value="UPF0758_N"/>
</dbReference>
<sequence>MAISQWPEAERPREKLLAKGADALSDAELLAIFLRTGCKGLTAVDLARQLLGSFGGLKPLLQSSQTDFCQHRGLGPAKYTQLQAVLEMANRHLFEQISRGDALCSPAQTRQFLTAKLNNYPHEVFACLFLDNRNRVITFEKMFFGTIDGASVYPREVVRAALKKNAAAVIFAHNHPSGVAEPSYADEQITQRLKEALALVDVRVLDHFVIGDEIVSFAERGLL</sequence>
<dbReference type="PROSITE" id="PS01302">
    <property type="entry name" value="UPF0758"/>
    <property type="match status" value="1"/>
</dbReference>
<keyword evidence="4" id="KW-0862">Zinc</keyword>
<dbReference type="NCBIfam" id="TIGR00608">
    <property type="entry name" value="radc"/>
    <property type="match status" value="1"/>
</dbReference>
<dbReference type="InterPro" id="IPR037518">
    <property type="entry name" value="MPN"/>
</dbReference>
<keyword evidence="1" id="KW-0645">Protease</keyword>
<evidence type="ECO:0000256" key="5">
    <source>
        <dbReference type="ARBA" id="ARBA00023049"/>
    </source>
</evidence>
<dbReference type="GO" id="GO:0008237">
    <property type="term" value="F:metallopeptidase activity"/>
    <property type="evidence" value="ECO:0007669"/>
    <property type="project" value="UniProtKB-KW"/>
</dbReference>
<dbReference type="GO" id="GO:0046872">
    <property type="term" value="F:metal ion binding"/>
    <property type="evidence" value="ECO:0007669"/>
    <property type="project" value="UniProtKB-KW"/>
</dbReference>
<protein>
    <submittedName>
        <fullName evidence="7">UPF0758 family protein</fullName>
    </submittedName>
</protein>
<dbReference type="Pfam" id="PF04002">
    <property type="entry name" value="RadC"/>
    <property type="match status" value="1"/>
</dbReference>
<evidence type="ECO:0000313" key="7">
    <source>
        <dbReference type="EMBL" id="VAW52443.1"/>
    </source>
</evidence>
<keyword evidence="3" id="KW-0378">Hydrolase</keyword>
<dbReference type="GO" id="GO:0006508">
    <property type="term" value="P:proteolysis"/>
    <property type="evidence" value="ECO:0007669"/>
    <property type="project" value="UniProtKB-KW"/>
</dbReference>
<dbReference type="NCBIfam" id="NF000642">
    <property type="entry name" value="PRK00024.1"/>
    <property type="match status" value="1"/>
</dbReference>
<dbReference type="InterPro" id="IPR025657">
    <property type="entry name" value="RadC_JAB"/>
</dbReference>
<organism evidence="7">
    <name type="scientific">hydrothermal vent metagenome</name>
    <dbReference type="NCBI Taxonomy" id="652676"/>
    <lineage>
        <taxon>unclassified sequences</taxon>
        <taxon>metagenomes</taxon>
        <taxon>ecological metagenomes</taxon>
    </lineage>
</organism>
<proteinExistence type="predicted"/>
<dbReference type="Pfam" id="PF20582">
    <property type="entry name" value="UPF0758_N"/>
    <property type="match status" value="1"/>
</dbReference>
<dbReference type="PANTHER" id="PTHR30471">
    <property type="entry name" value="DNA REPAIR PROTEIN RADC"/>
    <property type="match status" value="1"/>
</dbReference>
<dbReference type="AlphaFoldDB" id="A0A3B0WJD9"/>
<reference evidence="7" key="1">
    <citation type="submission" date="2018-06" db="EMBL/GenBank/DDBJ databases">
        <authorList>
            <person name="Zhirakovskaya E."/>
        </authorList>
    </citation>
    <scope>NUCLEOTIDE SEQUENCE</scope>
</reference>
<evidence type="ECO:0000256" key="1">
    <source>
        <dbReference type="ARBA" id="ARBA00022670"/>
    </source>
</evidence>
<dbReference type="PANTHER" id="PTHR30471:SF3">
    <property type="entry name" value="UPF0758 PROTEIN YEES-RELATED"/>
    <property type="match status" value="1"/>
</dbReference>
<feature type="domain" description="MPN" evidence="6">
    <location>
        <begin position="102"/>
        <end position="223"/>
    </location>
</feature>
<dbReference type="EMBL" id="UOFD01000047">
    <property type="protein sequence ID" value="VAW52443.1"/>
    <property type="molecule type" value="Genomic_DNA"/>
</dbReference>
<dbReference type="InterPro" id="IPR010994">
    <property type="entry name" value="RuvA_2-like"/>
</dbReference>
<dbReference type="Gene3D" id="3.40.140.10">
    <property type="entry name" value="Cytidine Deaminase, domain 2"/>
    <property type="match status" value="1"/>
</dbReference>
<evidence type="ECO:0000256" key="2">
    <source>
        <dbReference type="ARBA" id="ARBA00022723"/>
    </source>
</evidence>
<dbReference type="InterPro" id="IPR020891">
    <property type="entry name" value="UPF0758_CS"/>
</dbReference>
<dbReference type="InterPro" id="IPR001405">
    <property type="entry name" value="UPF0758"/>
</dbReference>
<keyword evidence="2" id="KW-0479">Metal-binding</keyword>